<evidence type="ECO:0000313" key="2">
    <source>
        <dbReference type="EMBL" id="RIJ37252.1"/>
    </source>
</evidence>
<keyword evidence="1" id="KW-0472">Membrane</keyword>
<comment type="caution">
    <text evidence="2">The sequence shown here is derived from an EMBL/GenBank/DDBJ whole genome shotgun (WGS) entry which is preliminary data.</text>
</comment>
<evidence type="ECO:0000313" key="3">
    <source>
        <dbReference type="Proteomes" id="UP000266005"/>
    </source>
</evidence>
<feature type="transmembrane region" description="Helical" evidence="1">
    <location>
        <begin position="61"/>
        <end position="79"/>
    </location>
</feature>
<dbReference type="EMBL" id="QWGE01000003">
    <property type="protein sequence ID" value="RIJ37252.1"/>
    <property type="molecule type" value="Genomic_DNA"/>
</dbReference>
<feature type="transmembrane region" description="Helical" evidence="1">
    <location>
        <begin position="107"/>
        <end position="127"/>
    </location>
</feature>
<keyword evidence="1" id="KW-0812">Transmembrane</keyword>
<keyword evidence="1" id="KW-1133">Transmembrane helix</keyword>
<dbReference type="Proteomes" id="UP000266005">
    <property type="component" value="Unassembled WGS sequence"/>
</dbReference>
<proteinExistence type="predicted"/>
<reference evidence="3" key="1">
    <citation type="submission" date="2018-08" db="EMBL/GenBank/DDBJ databases">
        <title>Mucilaginibacter sp. MYSH2.</title>
        <authorList>
            <person name="Seo T."/>
        </authorList>
    </citation>
    <scope>NUCLEOTIDE SEQUENCE [LARGE SCALE GENOMIC DNA]</scope>
    <source>
        <strain evidence="3">KIRAN</strain>
    </source>
</reference>
<keyword evidence="3" id="KW-1185">Reference proteome</keyword>
<sequence length="129" mass="15265">MLYIALFLVWAPTFIVPPIHKYLRNRIVFTCYIVIGVLILGIYTANYVHNLSTLEKSHAPFYISPLVFVILYKVFDMIVQRKLNRHMYFNTRYATNKESLEQTTLEWLLQLILIFVPLICGAIWLSFFD</sequence>
<gene>
    <name evidence="2" type="ORF">D1627_08910</name>
</gene>
<evidence type="ECO:0000256" key="1">
    <source>
        <dbReference type="SAM" id="Phobius"/>
    </source>
</evidence>
<protein>
    <submittedName>
        <fullName evidence="2">Uncharacterized protein</fullName>
    </submittedName>
</protein>
<name>A0A399S5C1_9BACT</name>
<accession>A0A399S5C1</accession>
<dbReference type="AlphaFoldDB" id="A0A399S5C1"/>
<feature type="transmembrane region" description="Helical" evidence="1">
    <location>
        <begin position="27"/>
        <end position="49"/>
    </location>
</feature>
<organism evidence="2 3">
    <name type="scientific">Pontibacter oryzae</name>
    <dbReference type="NCBI Taxonomy" id="2304593"/>
    <lineage>
        <taxon>Bacteria</taxon>
        <taxon>Pseudomonadati</taxon>
        <taxon>Bacteroidota</taxon>
        <taxon>Cytophagia</taxon>
        <taxon>Cytophagales</taxon>
        <taxon>Hymenobacteraceae</taxon>
        <taxon>Pontibacter</taxon>
    </lineage>
</organism>